<comment type="caution">
    <text evidence="3">The sequence shown here is derived from an EMBL/GenBank/DDBJ whole genome shotgun (WGS) entry which is preliminary data.</text>
</comment>
<dbReference type="GO" id="GO:0003677">
    <property type="term" value="F:DNA binding"/>
    <property type="evidence" value="ECO:0007669"/>
    <property type="project" value="UniProtKB-KW"/>
</dbReference>
<dbReference type="EMBL" id="JAKILJ010000032">
    <property type="protein sequence ID" value="MCL1106384.1"/>
    <property type="molecule type" value="Genomic_DNA"/>
</dbReference>
<proteinExistence type="predicted"/>
<feature type="compositionally biased region" description="Basic residues" evidence="2">
    <location>
        <begin position="1"/>
        <end position="10"/>
    </location>
</feature>
<evidence type="ECO:0000256" key="1">
    <source>
        <dbReference type="ARBA" id="ARBA00023125"/>
    </source>
</evidence>
<sequence length="311" mass="35013">MDVNKKRKAPIGRSLGPLTHQSAANDAEEYTLHNGRKVTFKRKNVPADQVEVLTYAHSMNKRIAEELTQASLADVISSISRQQYQPVIAQLVDGKYATLDGTRRRQSAIYAGVGLNVLYCEEELTRAEVKALSKELQTAKEHSIRDNGRAFELLLKEDPSKTQADIAEQEGFTQGYVSKALNAWSIPQEIINLFEYPSDLTLPQFAEISKIYNHVLDSKMPLDDVIELTEVLPGTLNEEVIEFLKDAAEFKKIKKTSEKDSKFLAVNSKKWAKSKKVKDKTTITLSRATDEEYALIEAYIMKVMKGEEVKA</sequence>
<dbReference type="Gene3D" id="1.10.10.2830">
    <property type="match status" value="1"/>
</dbReference>
<evidence type="ECO:0000256" key="2">
    <source>
        <dbReference type="SAM" id="MobiDB-lite"/>
    </source>
</evidence>
<dbReference type="PANTHER" id="PTHR38973:SF1">
    <property type="entry name" value="PLASMID PARTITION PROTEIN B"/>
    <property type="match status" value="1"/>
</dbReference>
<dbReference type="AlphaFoldDB" id="A0A9X1Z6Y2"/>
<accession>A0A9X1Z6Y2</accession>
<dbReference type="NCBIfam" id="TIGR00180">
    <property type="entry name" value="parB_part"/>
    <property type="match status" value="1"/>
</dbReference>
<dbReference type="CDD" id="cd16394">
    <property type="entry name" value="sopB_N"/>
    <property type="match status" value="1"/>
</dbReference>
<keyword evidence="1" id="KW-0238">DNA-binding</keyword>
<dbReference type="PANTHER" id="PTHR38973">
    <property type="entry name" value="PLASMID PARTITIONING CONTROL PROTEIN-RELATED"/>
    <property type="match status" value="1"/>
</dbReference>
<keyword evidence="4" id="KW-1185">Reference proteome</keyword>
<dbReference type="SUPFAM" id="SSF109709">
    <property type="entry name" value="KorB DNA-binding domain-like"/>
    <property type="match status" value="1"/>
</dbReference>
<dbReference type="Proteomes" id="UP001139408">
    <property type="component" value="Unassembled WGS sequence"/>
</dbReference>
<reference evidence="3" key="1">
    <citation type="submission" date="2022-01" db="EMBL/GenBank/DDBJ databases">
        <title>Whole genome-based taxonomy of the Shewanellaceae.</title>
        <authorList>
            <person name="Martin-Rodriguez A.J."/>
        </authorList>
    </citation>
    <scope>NUCLEOTIDE SEQUENCE</scope>
    <source>
        <strain evidence="3">DSM 23803</strain>
    </source>
</reference>
<name>A0A9X1Z6Y2_9GAMM</name>
<feature type="region of interest" description="Disordered" evidence="2">
    <location>
        <begin position="1"/>
        <end position="26"/>
    </location>
</feature>
<organism evidence="3 4">
    <name type="scientific">Shewanella algicola</name>
    <dbReference type="NCBI Taxonomy" id="640633"/>
    <lineage>
        <taxon>Bacteria</taxon>
        <taxon>Pseudomonadati</taxon>
        <taxon>Pseudomonadota</taxon>
        <taxon>Gammaproteobacteria</taxon>
        <taxon>Alteromonadales</taxon>
        <taxon>Shewanellaceae</taxon>
        <taxon>Shewanella</taxon>
    </lineage>
</organism>
<gene>
    <name evidence="3" type="ORF">L2749_14145</name>
</gene>
<protein>
    <submittedName>
        <fullName evidence="3">ParB/RepB/Spo0J family partition protein</fullName>
    </submittedName>
</protein>
<evidence type="ECO:0000313" key="4">
    <source>
        <dbReference type="Proteomes" id="UP001139408"/>
    </source>
</evidence>
<dbReference type="InterPro" id="IPR004437">
    <property type="entry name" value="ParB/RepB/Spo0J"/>
</dbReference>
<evidence type="ECO:0000313" key="3">
    <source>
        <dbReference type="EMBL" id="MCL1106384.1"/>
    </source>
</evidence>
<dbReference type="RefSeq" id="WP_188925721.1">
    <property type="nucleotide sequence ID" value="NZ_BMQI01000030.1"/>
</dbReference>